<keyword evidence="8 10" id="KW-0371">Homeobox</keyword>
<dbReference type="GO" id="GO:0005634">
    <property type="term" value="C:nucleus"/>
    <property type="evidence" value="ECO:0007669"/>
    <property type="project" value="UniProtKB-SubCell"/>
</dbReference>
<dbReference type="GO" id="GO:0009952">
    <property type="term" value="P:anterior/posterior pattern specification"/>
    <property type="evidence" value="ECO:0007669"/>
    <property type="project" value="TreeGrafter"/>
</dbReference>
<evidence type="ECO:0000256" key="2">
    <source>
        <dbReference type="ARBA" id="ARBA00007427"/>
    </source>
</evidence>
<evidence type="ECO:0000256" key="9">
    <source>
        <dbReference type="ARBA" id="ARBA00023242"/>
    </source>
</evidence>
<feature type="DNA-binding region" description="Homeobox" evidence="10">
    <location>
        <begin position="522"/>
        <end position="581"/>
    </location>
</feature>
<evidence type="ECO:0000256" key="7">
    <source>
        <dbReference type="ARBA" id="ARBA00023125"/>
    </source>
</evidence>
<protein>
    <submittedName>
        <fullName evidence="14">Homeobox domain-containing protein</fullName>
    </submittedName>
</protein>
<dbReference type="CDD" id="cd15489">
    <property type="entry name" value="PHD_SF"/>
    <property type="match status" value="1"/>
</dbReference>
<dbReference type="SMART" id="SM00389">
    <property type="entry name" value="HOX"/>
    <property type="match status" value="1"/>
</dbReference>
<dbReference type="InterPro" id="IPR011011">
    <property type="entry name" value="Znf_FYVE_PHD"/>
</dbReference>
<dbReference type="GO" id="GO:0000978">
    <property type="term" value="F:RNA polymerase II cis-regulatory region sequence-specific DNA binding"/>
    <property type="evidence" value="ECO:0007669"/>
    <property type="project" value="TreeGrafter"/>
</dbReference>
<evidence type="ECO:0000256" key="4">
    <source>
        <dbReference type="ARBA" id="ARBA00022723"/>
    </source>
</evidence>
<name>A0A915LCQ4_ROMCU</name>
<accession>A0A915LCQ4</accession>
<dbReference type="AlphaFoldDB" id="A0A915LCQ4"/>
<evidence type="ECO:0000256" key="3">
    <source>
        <dbReference type="ARBA" id="ARBA00022473"/>
    </source>
</evidence>
<organism evidence="13 14">
    <name type="scientific">Romanomermis culicivorax</name>
    <name type="common">Nematode worm</name>
    <dbReference type="NCBI Taxonomy" id="13658"/>
    <lineage>
        <taxon>Eukaryota</taxon>
        <taxon>Metazoa</taxon>
        <taxon>Ecdysozoa</taxon>
        <taxon>Nematoda</taxon>
        <taxon>Enoplea</taxon>
        <taxon>Dorylaimia</taxon>
        <taxon>Mermithida</taxon>
        <taxon>Mermithoidea</taxon>
        <taxon>Mermithidae</taxon>
        <taxon>Romanomermis</taxon>
    </lineage>
</organism>
<dbReference type="GO" id="GO:0008270">
    <property type="term" value="F:zinc ion binding"/>
    <property type="evidence" value="ECO:0007669"/>
    <property type="project" value="UniProtKB-KW"/>
</dbReference>
<dbReference type="PANTHER" id="PTHR45659:SF4">
    <property type="entry name" value="HOMEOBOX PROTEIN ABDOMINAL-A"/>
    <property type="match status" value="1"/>
</dbReference>
<dbReference type="InterPro" id="IPR001965">
    <property type="entry name" value="Znf_PHD"/>
</dbReference>
<dbReference type="InterPro" id="IPR020479">
    <property type="entry name" value="HD_metazoa"/>
</dbReference>
<keyword evidence="13" id="KW-1185">Reference proteome</keyword>
<dbReference type="InterPro" id="IPR050296">
    <property type="entry name" value="Antp_homeobox"/>
</dbReference>
<evidence type="ECO:0000256" key="10">
    <source>
        <dbReference type="PROSITE-ProRule" id="PRU00108"/>
    </source>
</evidence>
<dbReference type="SUPFAM" id="SSF46689">
    <property type="entry name" value="Homeodomain-like"/>
    <property type="match status" value="1"/>
</dbReference>
<keyword evidence="7 10" id="KW-0238">DNA-binding</keyword>
<dbReference type="PROSITE" id="PS50071">
    <property type="entry name" value="HOMEOBOX_2"/>
    <property type="match status" value="1"/>
</dbReference>
<dbReference type="InterPro" id="IPR013083">
    <property type="entry name" value="Znf_RING/FYVE/PHD"/>
</dbReference>
<dbReference type="InterPro" id="IPR001356">
    <property type="entry name" value="HD"/>
</dbReference>
<reference evidence="14" key="1">
    <citation type="submission" date="2022-11" db="UniProtKB">
        <authorList>
            <consortium name="WormBaseParasite"/>
        </authorList>
    </citation>
    <scope>IDENTIFICATION</scope>
</reference>
<dbReference type="PANTHER" id="PTHR45659">
    <property type="entry name" value="HOMEOBOX PROTEIN HOX"/>
    <property type="match status" value="1"/>
</dbReference>
<sequence length="724" mass="80223">MGHQGSSSSKPCLFCHIALSSLRNPSKENTLDSSEANRSLKEMTSNADKYLISNKWRNAAQSCNNIVAQPIFNIEISHIAPPTMHILLGLCTNLWDNMYDECLNFDLQAAGIDDKVKKRSTAELLNQISCELGKEREMLNNLIKEGIVVRQSIDAARTLTLKDLSMENGRSACMEKCASVLCFSGELEKEGIIFWLFCDQCKQWYHADCMLYFTEAAYMHVADKEHWTCKYCKNKFTDRQTIIDRMEIRLTKLLKARNVQKILVNELEQRIQVQDDHLSPHIKSPPARHIMLQNGNFTNSGGTDTSPFTISGCVVNGAVDSATPATTAIINNNGANESNREILVAKREDVEDDDDVLFNQNRIQVNAAEVKPFCSFSSTALVTQHNAVASAGSLPSSTFPSYYARSATIRAADFNNSSPSASQKFFNGYQADCGQMGAGNCTSWSAAAAAAYGSHHQTTTAGAPYDGFGASAATSLNDIWSKQQQFYAMMTPFGPHGLKFTFGLILDRVHTIYTQFDGKREKKRGRQTYTRWTTSHLEHEFKQNRYLNRNHRLKLSRQLNLTERQIKIWFQNRRMKYKKEMKNAEKVTELSETGANSKNAILSSTVGVKSEVANNGKTCSDNVQLGSSSSSSTYEVQYPGVGGQLSSSHDYGQLFASPSSSSFGGFNAGHSSSHSGQMTGYYTTVPGAVANPYSYSAYSYSNQFPSGAFGTLKGECYNNGQYNT</sequence>
<keyword evidence="6" id="KW-0862">Zinc</keyword>
<dbReference type="InterPro" id="IPR009057">
    <property type="entry name" value="Homeodomain-like_sf"/>
</dbReference>
<dbReference type="GO" id="GO:0000981">
    <property type="term" value="F:DNA-binding transcription factor activity, RNA polymerase II-specific"/>
    <property type="evidence" value="ECO:0007669"/>
    <property type="project" value="InterPro"/>
</dbReference>
<dbReference type="WBParaSite" id="nRc.2.0.1.t47596-RA">
    <property type="protein sequence ID" value="nRc.2.0.1.t47596-RA"/>
    <property type="gene ID" value="nRc.2.0.1.g47596"/>
</dbReference>
<evidence type="ECO:0000256" key="1">
    <source>
        <dbReference type="ARBA" id="ARBA00004123"/>
    </source>
</evidence>
<dbReference type="InterPro" id="IPR017970">
    <property type="entry name" value="Homeobox_CS"/>
</dbReference>
<evidence type="ECO:0000313" key="13">
    <source>
        <dbReference type="Proteomes" id="UP000887565"/>
    </source>
</evidence>
<dbReference type="SMART" id="SM00249">
    <property type="entry name" value="PHD"/>
    <property type="match status" value="1"/>
</dbReference>
<feature type="domain" description="Homeobox" evidence="12">
    <location>
        <begin position="520"/>
        <end position="580"/>
    </location>
</feature>
<keyword evidence="3" id="KW-0217">Developmental protein</keyword>
<dbReference type="Proteomes" id="UP000887565">
    <property type="component" value="Unplaced"/>
</dbReference>
<keyword evidence="4" id="KW-0479">Metal-binding</keyword>
<evidence type="ECO:0000259" key="12">
    <source>
        <dbReference type="PROSITE" id="PS50071"/>
    </source>
</evidence>
<evidence type="ECO:0000256" key="6">
    <source>
        <dbReference type="ARBA" id="ARBA00022833"/>
    </source>
</evidence>
<dbReference type="PRINTS" id="PR00024">
    <property type="entry name" value="HOMEOBOX"/>
</dbReference>
<proteinExistence type="inferred from homology"/>
<dbReference type="CDD" id="cd00086">
    <property type="entry name" value="homeodomain"/>
    <property type="match status" value="1"/>
</dbReference>
<evidence type="ECO:0000256" key="5">
    <source>
        <dbReference type="ARBA" id="ARBA00022771"/>
    </source>
</evidence>
<dbReference type="Gene3D" id="3.30.40.10">
    <property type="entry name" value="Zinc/RING finger domain, C3HC4 (zinc finger)"/>
    <property type="match status" value="1"/>
</dbReference>
<dbReference type="PROSITE" id="PS00027">
    <property type="entry name" value="HOMEOBOX_1"/>
    <property type="match status" value="1"/>
</dbReference>
<dbReference type="Gene3D" id="1.10.10.60">
    <property type="entry name" value="Homeodomain-like"/>
    <property type="match status" value="1"/>
</dbReference>
<dbReference type="SUPFAM" id="SSF57903">
    <property type="entry name" value="FYVE/PHD zinc finger"/>
    <property type="match status" value="1"/>
</dbReference>
<keyword evidence="9 10" id="KW-0539">Nucleus</keyword>
<comment type="subcellular location">
    <subcellularLocation>
        <location evidence="1 10 11">Nucleus</location>
    </subcellularLocation>
</comment>
<evidence type="ECO:0000313" key="14">
    <source>
        <dbReference type="WBParaSite" id="nRc.2.0.1.t47596-RA"/>
    </source>
</evidence>
<evidence type="ECO:0000256" key="8">
    <source>
        <dbReference type="ARBA" id="ARBA00023155"/>
    </source>
</evidence>
<comment type="similarity">
    <text evidence="2">Belongs to the PHD-associated homeobox family.</text>
</comment>
<keyword evidence="5" id="KW-0863">Zinc-finger</keyword>
<evidence type="ECO:0000256" key="11">
    <source>
        <dbReference type="RuleBase" id="RU000682"/>
    </source>
</evidence>
<dbReference type="Pfam" id="PF00046">
    <property type="entry name" value="Homeodomain"/>
    <property type="match status" value="1"/>
</dbReference>